<gene>
    <name evidence="5" type="ORF">CCACVL1_06580</name>
</gene>
<dbReference type="PRINTS" id="PR01697">
    <property type="entry name" value="PARVALBUMIN"/>
</dbReference>
<protein>
    <submittedName>
        <fullName evidence="5">Calcium-binding EF-hand</fullName>
    </submittedName>
</protein>
<dbReference type="Pfam" id="PF13499">
    <property type="entry name" value="EF-hand_7"/>
    <property type="match status" value="1"/>
</dbReference>
<dbReference type="PROSITE" id="PS50222">
    <property type="entry name" value="EF_HAND_2"/>
    <property type="match status" value="2"/>
</dbReference>
<dbReference type="GO" id="GO:0005509">
    <property type="term" value="F:calcium ion binding"/>
    <property type="evidence" value="ECO:0007669"/>
    <property type="project" value="InterPro"/>
</dbReference>
<dbReference type="InterPro" id="IPR018247">
    <property type="entry name" value="EF_Hand_1_Ca_BS"/>
</dbReference>
<keyword evidence="6" id="KW-1185">Reference proteome</keyword>
<dbReference type="EMBL" id="AWWV01008094">
    <property type="protein sequence ID" value="OMO93221.1"/>
    <property type="molecule type" value="Genomic_DNA"/>
</dbReference>
<feature type="domain" description="EF-hand" evidence="4">
    <location>
        <begin position="35"/>
        <end position="70"/>
    </location>
</feature>
<evidence type="ECO:0000256" key="1">
    <source>
        <dbReference type="ARBA" id="ARBA00022723"/>
    </source>
</evidence>
<proteinExistence type="predicted"/>
<sequence>MVVMERLGISYELDMNCNKVAADHEFAEIFEEEEPSLEEIKEAFDVFDENKDGFIDATELQRVLRCLGIKGNFVKLEDCTRMIKEADEDEDGRIDFNEFVKFMETCFA</sequence>
<name>A0A1R3JEH6_COCAP</name>
<dbReference type="STRING" id="210143.A0A1R3JEH6"/>
<dbReference type="Gramene" id="OMO93221">
    <property type="protein sequence ID" value="OMO93221"/>
    <property type="gene ID" value="CCACVL1_06580"/>
</dbReference>
<keyword evidence="2" id="KW-0677">Repeat</keyword>
<dbReference type="FunFam" id="1.10.238.10:FF:000001">
    <property type="entry name" value="Calmodulin 1"/>
    <property type="match status" value="1"/>
</dbReference>
<dbReference type="PANTHER" id="PTHR10891">
    <property type="entry name" value="EF-HAND CALCIUM-BINDING DOMAIN CONTAINING PROTEIN"/>
    <property type="match status" value="1"/>
</dbReference>
<dbReference type="PROSITE" id="PS00018">
    <property type="entry name" value="EF_HAND_1"/>
    <property type="match status" value="2"/>
</dbReference>
<dbReference type="SUPFAM" id="SSF47473">
    <property type="entry name" value="EF-hand"/>
    <property type="match status" value="1"/>
</dbReference>
<keyword evidence="3" id="KW-0106">Calcium</keyword>
<evidence type="ECO:0000256" key="3">
    <source>
        <dbReference type="ARBA" id="ARBA00022837"/>
    </source>
</evidence>
<dbReference type="CDD" id="cd00051">
    <property type="entry name" value="EFh"/>
    <property type="match status" value="1"/>
</dbReference>
<comment type="caution">
    <text evidence="5">The sequence shown here is derived from an EMBL/GenBank/DDBJ whole genome shotgun (WGS) entry which is preliminary data.</text>
</comment>
<organism evidence="5 6">
    <name type="scientific">Corchorus capsularis</name>
    <name type="common">Jute</name>
    <dbReference type="NCBI Taxonomy" id="210143"/>
    <lineage>
        <taxon>Eukaryota</taxon>
        <taxon>Viridiplantae</taxon>
        <taxon>Streptophyta</taxon>
        <taxon>Embryophyta</taxon>
        <taxon>Tracheophyta</taxon>
        <taxon>Spermatophyta</taxon>
        <taxon>Magnoliopsida</taxon>
        <taxon>eudicotyledons</taxon>
        <taxon>Gunneridae</taxon>
        <taxon>Pentapetalae</taxon>
        <taxon>rosids</taxon>
        <taxon>malvids</taxon>
        <taxon>Malvales</taxon>
        <taxon>Malvaceae</taxon>
        <taxon>Grewioideae</taxon>
        <taxon>Apeibeae</taxon>
        <taxon>Corchorus</taxon>
    </lineage>
</organism>
<dbReference type="OMA" id="MEINAAM"/>
<dbReference type="AlphaFoldDB" id="A0A1R3JEH6"/>
<evidence type="ECO:0000313" key="5">
    <source>
        <dbReference type="EMBL" id="OMO93221.1"/>
    </source>
</evidence>
<dbReference type="SMART" id="SM00054">
    <property type="entry name" value="EFh"/>
    <property type="match status" value="2"/>
</dbReference>
<dbReference type="OrthoDB" id="26525at2759"/>
<evidence type="ECO:0000256" key="2">
    <source>
        <dbReference type="ARBA" id="ARBA00022737"/>
    </source>
</evidence>
<accession>A0A1R3JEH6</accession>
<reference evidence="5 6" key="1">
    <citation type="submission" date="2013-09" db="EMBL/GenBank/DDBJ databases">
        <title>Corchorus capsularis genome sequencing.</title>
        <authorList>
            <person name="Alam M."/>
            <person name="Haque M.S."/>
            <person name="Islam M.S."/>
            <person name="Emdad E.M."/>
            <person name="Islam M.M."/>
            <person name="Ahmed B."/>
            <person name="Halim A."/>
            <person name="Hossen Q.M.M."/>
            <person name="Hossain M.Z."/>
            <person name="Ahmed R."/>
            <person name="Khan M.M."/>
            <person name="Islam R."/>
            <person name="Rashid M.M."/>
            <person name="Khan S.A."/>
            <person name="Rahman M.S."/>
            <person name="Alam M."/>
        </authorList>
    </citation>
    <scope>NUCLEOTIDE SEQUENCE [LARGE SCALE GENOMIC DNA]</scope>
    <source>
        <strain evidence="6">cv. CVL-1</strain>
        <tissue evidence="5">Whole seedling</tissue>
    </source>
</reference>
<dbReference type="InterPro" id="IPR011992">
    <property type="entry name" value="EF-hand-dom_pair"/>
</dbReference>
<keyword evidence="1" id="KW-0479">Metal-binding</keyword>
<dbReference type="InterPro" id="IPR039647">
    <property type="entry name" value="EF_hand_pair_protein_CML-like"/>
</dbReference>
<dbReference type="Gene3D" id="1.10.238.10">
    <property type="entry name" value="EF-hand"/>
    <property type="match status" value="1"/>
</dbReference>
<feature type="domain" description="EF-hand" evidence="4">
    <location>
        <begin position="74"/>
        <end position="108"/>
    </location>
</feature>
<dbReference type="InterPro" id="IPR002048">
    <property type="entry name" value="EF_hand_dom"/>
</dbReference>
<evidence type="ECO:0000313" key="6">
    <source>
        <dbReference type="Proteomes" id="UP000188268"/>
    </source>
</evidence>
<dbReference type="Proteomes" id="UP000188268">
    <property type="component" value="Unassembled WGS sequence"/>
</dbReference>
<evidence type="ECO:0000259" key="4">
    <source>
        <dbReference type="PROSITE" id="PS50222"/>
    </source>
</evidence>